<comment type="similarity">
    <text evidence="1">Belongs to the methyltransferase superfamily.</text>
</comment>
<organism evidence="6 7">
    <name type="scientific">Lepraria finkii</name>
    <dbReference type="NCBI Taxonomy" id="1340010"/>
    <lineage>
        <taxon>Eukaryota</taxon>
        <taxon>Fungi</taxon>
        <taxon>Dikarya</taxon>
        <taxon>Ascomycota</taxon>
        <taxon>Pezizomycotina</taxon>
        <taxon>Lecanoromycetes</taxon>
        <taxon>OSLEUM clade</taxon>
        <taxon>Lecanoromycetidae</taxon>
        <taxon>Lecanorales</taxon>
        <taxon>Lecanorineae</taxon>
        <taxon>Stereocaulaceae</taxon>
        <taxon>Lepraria</taxon>
    </lineage>
</organism>
<evidence type="ECO:0000256" key="2">
    <source>
        <dbReference type="ARBA" id="ARBA00022603"/>
    </source>
</evidence>
<dbReference type="EMBL" id="JBHFEH010000027">
    <property type="protein sequence ID" value="KAL2052421.1"/>
    <property type="molecule type" value="Genomic_DNA"/>
</dbReference>
<dbReference type="InterPro" id="IPR029063">
    <property type="entry name" value="SAM-dependent_MTases_sf"/>
</dbReference>
<dbReference type="Pfam" id="PF08241">
    <property type="entry name" value="Methyltransf_11"/>
    <property type="match status" value="1"/>
</dbReference>
<dbReference type="Gene3D" id="3.40.50.150">
    <property type="entry name" value="Vaccinia Virus protein VP39"/>
    <property type="match status" value="1"/>
</dbReference>
<dbReference type="CDD" id="cd02440">
    <property type="entry name" value="AdoMet_MTases"/>
    <property type="match status" value="1"/>
</dbReference>
<gene>
    <name evidence="6" type="ORF">ABVK25_007293</name>
</gene>
<dbReference type="InterPro" id="IPR013216">
    <property type="entry name" value="Methyltransf_11"/>
</dbReference>
<evidence type="ECO:0000313" key="6">
    <source>
        <dbReference type="EMBL" id="KAL2052421.1"/>
    </source>
</evidence>
<accession>A0ABR4B3E4</accession>
<evidence type="ECO:0000256" key="3">
    <source>
        <dbReference type="ARBA" id="ARBA00022679"/>
    </source>
</evidence>
<dbReference type="SUPFAM" id="SSF53335">
    <property type="entry name" value="S-adenosyl-L-methionine-dependent methyltransferases"/>
    <property type="match status" value="1"/>
</dbReference>
<dbReference type="InterPro" id="IPR051052">
    <property type="entry name" value="Diverse_substrate_MTase"/>
</dbReference>
<keyword evidence="2" id="KW-0489">Methyltransferase</keyword>
<reference evidence="6 7" key="1">
    <citation type="submission" date="2024-09" db="EMBL/GenBank/DDBJ databases">
        <title>Rethinking Asexuality: The Enigmatic Case of Functional Sexual Genes in Lepraria (Stereocaulaceae).</title>
        <authorList>
            <person name="Doellman M."/>
            <person name="Sun Y."/>
            <person name="Barcenas-Pena A."/>
            <person name="Lumbsch H.T."/>
            <person name="Grewe F."/>
        </authorList>
    </citation>
    <scope>NUCLEOTIDE SEQUENCE [LARGE SCALE GENOMIC DNA]</scope>
    <source>
        <strain evidence="6 7">Grewe 0041</strain>
    </source>
</reference>
<protein>
    <recommendedName>
        <fullName evidence="5">Methyltransferase type 11 domain-containing protein</fullName>
    </recommendedName>
</protein>
<dbReference type="PANTHER" id="PTHR44942:SF4">
    <property type="entry name" value="METHYLTRANSFERASE TYPE 11 DOMAIN-CONTAINING PROTEIN"/>
    <property type="match status" value="1"/>
</dbReference>
<dbReference type="PANTHER" id="PTHR44942">
    <property type="entry name" value="METHYLTRANSF_11 DOMAIN-CONTAINING PROTEIN"/>
    <property type="match status" value="1"/>
</dbReference>
<proteinExistence type="inferred from homology"/>
<evidence type="ECO:0000313" key="7">
    <source>
        <dbReference type="Proteomes" id="UP001590951"/>
    </source>
</evidence>
<evidence type="ECO:0000259" key="5">
    <source>
        <dbReference type="Pfam" id="PF08241"/>
    </source>
</evidence>
<keyword evidence="3" id="KW-0808">Transferase</keyword>
<feature type="domain" description="Methyltransferase type 11" evidence="5">
    <location>
        <begin position="41"/>
        <end position="137"/>
    </location>
</feature>
<keyword evidence="7" id="KW-1185">Reference proteome</keyword>
<sequence length="296" mass="33850">MAQFAKSTFSHASYAAFRPSYPSSLYNTVLAYHHGPRSRCVDLGCGHGVVARYLSGSFSQVIGTDPSDGMIEQAQTSTSRAEYPNVTFRKSAAENLAFLEDESVDLVVAGQAAHWFDQTKLWPEMKRILRKGGTLAFWGYKDHVFVDYPKATKVLDEWCYGDNALGPYWTQPGRSIVQNKLRDLQPPFSDWDDVQRTEYEPGTEGPRSGEGTMFLNKRIKLGESMAYVRTWSAFSAWQDKFQKKMRDGSREGDIVDDMFEEMRSAEPDWRRDGEWKEKEVEVEWGSGLLLARRKYK</sequence>
<dbReference type="Proteomes" id="UP001590951">
    <property type="component" value="Unassembled WGS sequence"/>
</dbReference>
<evidence type="ECO:0000256" key="1">
    <source>
        <dbReference type="ARBA" id="ARBA00008361"/>
    </source>
</evidence>
<evidence type="ECO:0000256" key="4">
    <source>
        <dbReference type="SAM" id="MobiDB-lite"/>
    </source>
</evidence>
<feature type="region of interest" description="Disordered" evidence="4">
    <location>
        <begin position="192"/>
        <end position="211"/>
    </location>
</feature>
<comment type="caution">
    <text evidence="6">The sequence shown here is derived from an EMBL/GenBank/DDBJ whole genome shotgun (WGS) entry which is preliminary data.</text>
</comment>
<name>A0ABR4B3E4_9LECA</name>